<dbReference type="EMBL" id="FOCT01000018">
    <property type="protein sequence ID" value="SEO35113.1"/>
    <property type="molecule type" value="Genomic_DNA"/>
</dbReference>
<dbReference type="NCBIfam" id="TIGR01730">
    <property type="entry name" value="RND_mfp"/>
    <property type="match status" value="1"/>
</dbReference>
<evidence type="ECO:0000259" key="5">
    <source>
        <dbReference type="Pfam" id="PF25917"/>
    </source>
</evidence>
<dbReference type="Pfam" id="PF25954">
    <property type="entry name" value="Beta-barrel_RND_2"/>
    <property type="match status" value="1"/>
</dbReference>
<feature type="region of interest" description="Disordered" evidence="2">
    <location>
        <begin position="365"/>
        <end position="387"/>
    </location>
</feature>
<dbReference type="InterPro" id="IPR058792">
    <property type="entry name" value="Beta-barrel_RND_2"/>
</dbReference>
<name>A0A1H8P0H1_9PROT</name>
<proteinExistence type="inferred from homology"/>
<dbReference type="GO" id="GO:0015562">
    <property type="term" value="F:efflux transmembrane transporter activity"/>
    <property type="evidence" value="ECO:0007669"/>
    <property type="project" value="TreeGrafter"/>
</dbReference>
<evidence type="ECO:0000256" key="2">
    <source>
        <dbReference type="SAM" id="MobiDB-lite"/>
    </source>
</evidence>
<feature type="domain" description="Multidrug resistance protein MdtA-like barrel-sandwich hybrid" evidence="5">
    <location>
        <begin position="85"/>
        <end position="215"/>
    </location>
</feature>
<feature type="domain" description="Multidrug resistance protein MdtA-like alpha-helical hairpin" evidence="4">
    <location>
        <begin position="120"/>
        <end position="182"/>
    </location>
</feature>
<dbReference type="PANTHER" id="PTHR30469:SF37">
    <property type="entry name" value="RAGD PROTEIN"/>
    <property type="match status" value="1"/>
</dbReference>
<accession>A0A1H8P0H1</accession>
<evidence type="ECO:0000313" key="7">
    <source>
        <dbReference type="EMBL" id="SEO35113.1"/>
    </source>
</evidence>
<protein>
    <submittedName>
        <fullName evidence="7">RND family efflux transporter, MFP subunit</fullName>
    </submittedName>
</protein>
<dbReference type="Pfam" id="PF25876">
    <property type="entry name" value="HH_MFP_RND"/>
    <property type="match status" value="1"/>
</dbReference>
<dbReference type="InterPro" id="IPR006143">
    <property type="entry name" value="RND_pump_MFP"/>
</dbReference>
<dbReference type="Gene3D" id="2.40.420.20">
    <property type="match status" value="1"/>
</dbReference>
<gene>
    <name evidence="7" type="ORF">SAMN05216404_11835</name>
</gene>
<dbReference type="Gene3D" id="2.40.30.170">
    <property type="match status" value="1"/>
</dbReference>
<comment type="similarity">
    <text evidence="1">Belongs to the membrane fusion protein (MFP) (TC 8.A.1) family.</text>
</comment>
<evidence type="ECO:0000259" key="4">
    <source>
        <dbReference type="Pfam" id="PF25876"/>
    </source>
</evidence>
<dbReference type="AlphaFoldDB" id="A0A1H8P0H1"/>
<dbReference type="Pfam" id="PF25917">
    <property type="entry name" value="BSH_RND"/>
    <property type="match status" value="1"/>
</dbReference>
<dbReference type="InterPro" id="IPR058624">
    <property type="entry name" value="MdtA-like_HH"/>
</dbReference>
<dbReference type="Gene3D" id="2.40.50.100">
    <property type="match status" value="1"/>
</dbReference>
<dbReference type="PANTHER" id="PTHR30469">
    <property type="entry name" value="MULTIDRUG RESISTANCE PROTEIN MDTA"/>
    <property type="match status" value="1"/>
</dbReference>
<organism evidence="7 8">
    <name type="scientific">Nitrosospira multiformis</name>
    <dbReference type="NCBI Taxonomy" id="1231"/>
    <lineage>
        <taxon>Bacteria</taxon>
        <taxon>Pseudomonadati</taxon>
        <taxon>Pseudomonadota</taxon>
        <taxon>Betaproteobacteria</taxon>
        <taxon>Nitrosomonadales</taxon>
        <taxon>Nitrosomonadaceae</taxon>
        <taxon>Nitrosospira</taxon>
    </lineage>
</organism>
<evidence type="ECO:0000256" key="1">
    <source>
        <dbReference type="ARBA" id="ARBA00009477"/>
    </source>
</evidence>
<dbReference type="InterPro" id="IPR058625">
    <property type="entry name" value="MdtA-like_BSH"/>
</dbReference>
<feature type="transmembrane region" description="Helical" evidence="3">
    <location>
        <begin position="15"/>
        <end position="35"/>
    </location>
</feature>
<reference evidence="7 8" key="1">
    <citation type="submission" date="2016-10" db="EMBL/GenBank/DDBJ databases">
        <authorList>
            <person name="de Groot N.N."/>
        </authorList>
    </citation>
    <scope>NUCLEOTIDE SEQUENCE [LARGE SCALE GENOMIC DNA]</scope>
    <source>
        <strain evidence="7 8">Nl18</strain>
    </source>
</reference>
<keyword evidence="3" id="KW-1133">Transmembrane helix</keyword>
<feature type="domain" description="CusB-like beta-barrel" evidence="6">
    <location>
        <begin position="233"/>
        <end position="304"/>
    </location>
</feature>
<evidence type="ECO:0000256" key="3">
    <source>
        <dbReference type="SAM" id="Phobius"/>
    </source>
</evidence>
<dbReference type="Gene3D" id="1.10.287.470">
    <property type="entry name" value="Helix hairpin bin"/>
    <property type="match status" value="1"/>
</dbReference>
<keyword evidence="3" id="KW-0812">Transmembrane</keyword>
<dbReference type="SUPFAM" id="SSF111369">
    <property type="entry name" value="HlyD-like secretion proteins"/>
    <property type="match status" value="1"/>
</dbReference>
<dbReference type="Proteomes" id="UP000183898">
    <property type="component" value="Unassembled WGS sequence"/>
</dbReference>
<dbReference type="GO" id="GO:1990281">
    <property type="term" value="C:efflux pump complex"/>
    <property type="evidence" value="ECO:0007669"/>
    <property type="project" value="TreeGrafter"/>
</dbReference>
<sequence>MLPDSSESRISTRRLLVFGTAAIIILVATVTIGLISRASASKQLRNWTSEQAIPVVAVITPGIQENIISLDLPGRLQPYSRAILYARVNGYLKSWKADIGTQVKAGQLLAEIETPDLDQQLLQAKADLASSEATASLAKTTAERWEALLNSGYVSKQAVAEKTGDFMTKQALVNAARANVDRLQALKSFARITAPFDGLITARLTDIGALINSGSGAGQELFEVSNTRMLRVYVNVPQVYVPDISPGTTVTITVPEHPGKTYTAAVVASAQAVNNVSGATQIQIQIDNARGELLPGGFTNVNFKLPNNRPTMSVPASALIFNKAGLSVATIDLDDRVVLKPVMIMRDLGKLVELGAGLRSDDRIIENPPDGISNGDRVRISSISSRN</sequence>
<evidence type="ECO:0000259" key="6">
    <source>
        <dbReference type="Pfam" id="PF25954"/>
    </source>
</evidence>
<keyword evidence="3" id="KW-0472">Membrane</keyword>
<evidence type="ECO:0000313" key="8">
    <source>
        <dbReference type="Proteomes" id="UP000183898"/>
    </source>
</evidence>